<dbReference type="InterPro" id="IPR001173">
    <property type="entry name" value="Glyco_trans_2-like"/>
</dbReference>
<dbReference type="RefSeq" id="WP_176442969.1">
    <property type="nucleotide sequence ID" value="NZ_FZOY01000011.1"/>
</dbReference>
<dbReference type="PANTHER" id="PTHR43179:SF12">
    <property type="entry name" value="GALACTOFURANOSYLTRANSFERASE GLFT2"/>
    <property type="match status" value="1"/>
</dbReference>
<organism evidence="5 6">
    <name type="scientific">Tropicimonas sediminicola</name>
    <dbReference type="NCBI Taxonomy" id="1031541"/>
    <lineage>
        <taxon>Bacteria</taxon>
        <taxon>Pseudomonadati</taxon>
        <taxon>Pseudomonadota</taxon>
        <taxon>Alphaproteobacteria</taxon>
        <taxon>Rhodobacterales</taxon>
        <taxon>Roseobacteraceae</taxon>
        <taxon>Tropicimonas</taxon>
    </lineage>
</organism>
<dbReference type="AlphaFoldDB" id="A0A239LTH2"/>
<dbReference type="SUPFAM" id="SSF53448">
    <property type="entry name" value="Nucleotide-diphospho-sugar transferases"/>
    <property type="match status" value="1"/>
</dbReference>
<feature type="domain" description="Glycosyltransferase 2-like" evidence="4">
    <location>
        <begin position="7"/>
        <end position="164"/>
    </location>
</feature>
<dbReference type="GO" id="GO:0016757">
    <property type="term" value="F:glycosyltransferase activity"/>
    <property type="evidence" value="ECO:0007669"/>
    <property type="project" value="UniProtKB-KW"/>
</dbReference>
<dbReference type="Proteomes" id="UP000198426">
    <property type="component" value="Unassembled WGS sequence"/>
</dbReference>
<gene>
    <name evidence="5" type="ORF">SAMN05421757_11126</name>
</gene>
<evidence type="ECO:0000256" key="1">
    <source>
        <dbReference type="ARBA" id="ARBA00006739"/>
    </source>
</evidence>
<dbReference type="InterPro" id="IPR029044">
    <property type="entry name" value="Nucleotide-diphossugar_trans"/>
</dbReference>
<evidence type="ECO:0000256" key="3">
    <source>
        <dbReference type="ARBA" id="ARBA00022679"/>
    </source>
</evidence>
<proteinExistence type="inferred from homology"/>
<dbReference type="Gene3D" id="3.90.550.10">
    <property type="entry name" value="Spore Coat Polysaccharide Biosynthesis Protein SpsA, Chain A"/>
    <property type="match status" value="1"/>
</dbReference>
<evidence type="ECO:0000259" key="4">
    <source>
        <dbReference type="Pfam" id="PF00535"/>
    </source>
</evidence>
<keyword evidence="3 5" id="KW-0808">Transferase</keyword>
<evidence type="ECO:0000256" key="2">
    <source>
        <dbReference type="ARBA" id="ARBA00022676"/>
    </source>
</evidence>
<dbReference type="PANTHER" id="PTHR43179">
    <property type="entry name" value="RHAMNOSYLTRANSFERASE WBBL"/>
    <property type="match status" value="1"/>
</dbReference>
<comment type="similarity">
    <text evidence="1">Belongs to the glycosyltransferase 2 family.</text>
</comment>
<accession>A0A239LTH2</accession>
<keyword evidence="6" id="KW-1185">Reference proteome</keyword>
<dbReference type="EMBL" id="FZOY01000011">
    <property type="protein sequence ID" value="SNT33570.1"/>
    <property type="molecule type" value="Genomic_DNA"/>
</dbReference>
<dbReference type="Pfam" id="PF00535">
    <property type="entry name" value="Glycos_transf_2"/>
    <property type="match status" value="1"/>
</dbReference>
<name>A0A239LTH2_9RHOB</name>
<evidence type="ECO:0000313" key="6">
    <source>
        <dbReference type="Proteomes" id="UP000198426"/>
    </source>
</evidence>
<evidence type="ECO:0000313" key="5">
    <source>
        <dbReference type="EMBL" id="SNT33570.1"/>
    </source>
</evidence>
<reference evidence="5 6" key="1">
    <citation type="submission" date="2017-06" db="EMBL/GenBank/DDBJ databases">
        <authorList>
            <person name="Kim H.J."/>
            <person name="Triplett B.A."/>
        </authorList>
    </citation>
    <scope>NUCLEOTIDE SEQUENCE [LARGE SCALE GENOMIC DNA]</scope>
    <source>
        <strain evidence="5 6">DSM 29339</strain>
    </source>
</reference>
<protein>
    <submittedName>
        <fullName evidence="5">Glycosyltransferase involved in cell wall bisynthesis</fullName>
    </submittedName>
</protein>
<sequence>MSGPVVSVVIPCKGGADGLARLLQDFTAQDFPHAFEVIVVDAWADDAIRDTALAHGAWPVREGTGHLPGAARNLGAHHARGEILAFIDADCRVDPGWLTAAVRTLDGGALIATGPVADLAPLHPVARADNLLQFADLPRERKPGVLHMAPSCNFALRAEDFDRLGGFRHREGLPTGEDVDFCQRATALFPDAIRFEPRMAIRHAGRRTIPAMIRHHHAFGHSRGRLRLLLTERQARLGRMAVMAPAVVLRRLSYITGRVVRLAPGKLPATLLISPLLLIGAVAWTAGFRRGLNESAPSTPAGAETQPEDG</sequence>
<keyword evidence="2" id="KW-0328">Glycosyltransferase</keyword>